<feature type="domain" description="SUZ-C" evidence="5">
    <location>
        <begin position="234"/>
        <end position="284"/>
    </location>
</feature>
<name>A0A167A1G8_COLIC</name>
<feature type="compositionally biased region" description="Basic and acidic residues" evidence="3">
    <location>
        <begin position="119"/>
        <end position="155"/>
    </location>
</feature>
<sequence>LNKMVKKGPVPDAWEDDDWESAADKIDGGAPLQPEPQAPLSKAERLAQHAESNRKLWESADSPTPLTFLEAQPSVPLATGFKPQVKVLSRKPAPRTIARRDPVTGLLSHLSLADDDADDQRAEKKPQLTPEEIRAKQQRELEEKQRRYEEARAKIFGESNPSSGVSSPGTTTPPRGGENERGGGRGRGKGRGRGGGHRGNNSSRQEDYRRPGSSRADGVRSESGRELYDPSYAPRAGFAMQKRGGDPGPHSGRSTPRDEDQPKQALRAPRGPDGSGRGGFGFAKRGTKEG</sequence>
<dbReference type="PANTHER" id="PTHR31796:SF2">
    <property type="entry name" value="SUZ DOMAIN-CONTAINING PROTEIN 1"/>
    <property type="match status" value="1"/>
</dbReference>
<dbReference type="InterPro" id="IPR024642">
    <property type="entry name" value="SUZ-C"/>
</dbReference>
<feature type="compositionally biased region" description="Basic and acidic residues" evidence="3">
    <location>
        <begin position="42"/>
        <end position="58"/>
    </location>
</feature>
<reference evidence="6 7" key="1">
    <citation type="submission" date="2015-06" db="EMBL/GenBank/DDBJ databases">
        <title>Survival trade-offs in plant roots during colonization by closely related pathogenic and mutualistic fungi.</title>
        <authorList>
            <person name="Hacquard S."/>
            <person name="Kracher B."/>
            <person name="Hiruma K."/>
            <person name="Weinman A."/>
            <person name="Muench P."/>
            <person name="Garrido Oter R."/>
            <person name="Ver Loren van Themaat E."/>
            <person name="Dallerey J.-F."/>
            <person name="Damm U."/>
            <person name="Henrissat B."/>
            <person name="Lespinet O."/>
            <person name="Thon M."/>
            <person name="Kemen E."/>
            <person name="McHardy A.C."/>
            <person name="Schulze-Lefert P."/>
            <person name="O'Connell R.J."/>
        </authorList>
    </citation>
    <scope>NUCLEOTIDE SEQUENCE [LARGE SCALE GENOMIC DNA]</scope>
    <source>
        <strain evidence="6 7">MAFF 238704</strain>
    </source>
</reference>
<evidence type="ECO:0000313" key="7">
    <source>
        <dbReference type="Proteomes" id="UP000076584"/>
    </source>
</evidence>
<dbReference type="Proteomes" id="UP000076584">
    <property type="component" value="Unassembled WGS sequence"/>
</dbReference>
<proteinExistence type="inferred from homology"/>
<feature type="compositionally biased region" description="Low complexity" evidence="3">
    <location>
        <begin position="161"/>
        <end position="176"/>
    </location>
</feature>
<evidence type="ECO:0000259" key="4">
    <source>
        <dbReference type="PROSITE" id="PS51673"/>
    </source>
</evidence>
<protein>
    <recommendedName>
        <fullName evidence="2">SUZ RNA-binding domain-containing</fullName>
    </recommendedName>
</protein>
<comment type="similarity">
    <text evidence="1">Belongs to the SZRD1 family.</text>
</comment>
<feature type="domain" description="SUZ" evidence="4">
    <location>
        <begin position="71"/>
        <end position="160"/>
    </location>
</feature>
<gene>
    <name evidence="6" type="ORF">CI238_08898</name>
</gene>
<evidence type="ECO:0000256" key="3">
    <source>
        <dbReference type="SAM" id="MobiDB-lite"/>
    </source>
</evidence>
<dbReference type="InterPro" id="IPR024771">
    <property type="entry name" value="SUZ"/>
</dbReference>
<dbReference type="InterPro" id="IPR039228">
    <property type="entry name" value="SZRD1"/>
</dbReference>
<accession>A0A167A1G8</accession>
<keyword evidence="7" id="KW-1185">Reference proteome</keyword>
<evidence type="ECO:0000256" key="2">
    <source>
        <dbReference type="ARBA" id="ARBA00044802"/>
    </source>
</evidence>
<dbReference type="STRING" id="1573173.A0A167A1G8"/>
<evidence type="ECO:0000313" key="6">
    <source>
        <dbReference type="EMBL" id="KZL79603.1"/>
    </source>
</evidence>
<dbReference type="PROSITE" id="PS51673">
    <property type="entry name" value="SUZ"/>
    <property type="match status" value="1"/>
</dbReference>
<dbReference type="EMBL" id="LFIW01002048">
    <property type="protein sequence ID" value="KZL79603.1"/>
    <property type="molecule type" value="Genomic_DNA"/>
</dbReference>
<feature type="non-terminal residue" evidence="6">
    <location>
        <position position="1"/>
    </location>
</feature>
<feature type="region of interest" description="Disordered" evidence="3">
    <location>
        <begin position="86"/>
        <end position="290"/>
    </location>
</feature>
<feature type="compositionally biased region" description="Basic and acidic residues" evidence="3">
    <location>
        <begin position="217"/>
        <end position="228"/>
    </location>
</feature>
<evidence type="ECO:0000259" key="5">
    <source>
        <dbReference type="PROSITE" id="PS51938"/>
    </source>
</evidence>
<feature type="compositionally biased region" description="Basic residues" evidence="3">
    <location>
        <begin position="184"/>
        <end position="196"/>
    </location>
</feature>
<dbReference type="PANTHER" id="PTHR31796">
    <property type="entry name" value="SUZ DOMAIN-CONTAINING PROTEIN 1"/>
    <property type="match status" value="1"/>
</dbReference>
<feature type="region of interest" description="Disordered" evidence="3">
    <location>
        <begin position="1"/>
        <end position="63"/>
    </location>
</feature>
<dbReference type="PROSITE" id="PS51938">
    <property type="entry name" value="SUZ_C"/>
    <property type="match status" value="1"/>
</dbReference>
<comment type="caution">
    <text evidence="6">The sequence shown here is derived from an EMBL/GenBank/DDBJ whole genome shotgun (WGS) entry which is preliminary data.</text>
</comment>
<evidence type="ECO:0000256" key="1">
    <source>
        <dbReference type="ARBA" id="ARBA00007124"/>
    </source>
</evidence>
<organism evidence="6 7">
    <name type="scientific">Colletotrichum incanum</name>
    <name type="common">Soybean anthracnose fungus</name>
    <dbReference type="NCBI Taxonomy" id="1573173"/>
    <lineage>
        <taxon>Eukaryota</taxon>
        <taxon>Fungi</taxon>
        <taxon>Dikarya</taxon>
        <taxon>Ascomycota</taxon>
        <taxon>Pezizomycotina</taxon>
        <taxon>Sordariomycetes</taxon>
        <taxon>Hypocreomycetidae</taxon>
        <taxon>Glomerellales</taxon>
        <taxon>Glomerellaceae</taxon>
        <taxon>Colletotrichum</taxon>
        <taxon>Colletotrichum spaethianum species complex</taxon>
    </lineage>
</organism>
<dbReference type="AlphaFoldDB" id="A0A167A1G8"/>